<evidence type="ECO:0000313" key="3">
    <source>
        <dbReference type="EMBL" id="CDI77534.1"/>
    </source>
</evidence>
<dbReference type="VEuPathDB" id="ToxoDB:EAH_00025060"/>
<evidence type="ECO:0000313" key="4">
    <source>
        <dbReference type="Proteomes" id="UP000018050"/>
    </source>
</evidence>
<dbReference type="AlphaFoldDB" id="U6GG33"/>
<dbReference type="Gene3D" id="3.40.50.300">
    <property type="entry name" value="P-loop containing nucleotide triphosphate hydrolases"/>
    <property type="match status" value="1"/>
</dbReference>
<dbReference type="Pfam" id="PF02374">
    <property type="entry name" value="ArsA_ATPase"/>
    <property type="match status" value="2"/>
</dbReference>
<dbReference type="InterPro" id="IPR025723">
    <property type="entry name" value="ArsA/GET3_ATPase-like"/>
</dbReference>
<feature type="domain" description="ArsA/GET3 Anion-transporting ATPase-like" evidence="2">
    <location>
        <begin position="47"/>
        <end position="183"/>
    </location>
</feature>
<dbReference type="PANTHER" id="PTHR10803:SF3">
    <property type="entry name" value="ATPASE GET3"/>
    <property type="match status" value="1"/>
</dbReference>
<proteinExistence type="inferred from homology"/>
<sequence>MGLRDGRRRVPPRGESTRVNRNPFFEMDLRWGKGRRWEDNNKLRHCNQVLLLSTDPAHNLSDALTQKFSSTPSLVNGYKNLYAMEIDSRAEETAGFKSAGDKDTKDLMQFLPELINAVPGIDEALSFAELMQSVQTMRYSTIVFDTAPTGHTLRLLGFPAVIEKGLKKIGDISEGFAAALDIFSSLSSGQHANPQETHTTFVCVCIPEFLSLFETERLIQQLAKQKIDCSNIVVNQVLMPIGLNAWNCDEEGYPCVSPSLAAALEQQQSQPLSTKLLLQPAAARRPEETSEEEAARLREFVLQLQHRLV</sequence>
<dbReference type="OrthoDB" id="1770at2759"/>
<dbReference type="GO" id="GO:0016887">
    <property type="term" value="F:ATP hydrolysis activity"/>
    <property type="evidence" value="ECO:0007669"/>
    <property type="project" value="InterPro"/>
</dbReference>
<gene>
    <name evidence="3" type="ORF">EAH_00025060</name>
</gene>
<reference evidence="3" key="2">
    <citation type="submission" date="2013-10" db="EMBL/GenBank/DDBJ databases">
        <authorList>
            <person name="Aslett M."/>
        </authorList>
    </citation>
    <scope>NUCLEOTIDE SEQUENCE</scope>
    <source>
        <strain evidence="3">Houghton</strain>
    </source>
</reference>
<dbReference type="SUPFAM" id="SSF52540">
    <property type="entry name" value="P-loop containing nucleoside triphosphate hydrolases"/>
    <property type="match status" value="1"/>
</dbReference>
<accession>U6GG33</accession>
<evidence type="ECO:0000259" key="2">
    <source>
        <dbReference type="Pfam" id="PF02374"/>
    </source>
</evidence>
<dbReference type="GO" id="GO:0043529">
    <property type="term" value="C:GET complex"/>
    <property type="evidence" value="ECO:0007669"/>
    <property type="project" value="TreeGrafter"/>
</dbReference>
<protein>
    <submittedName>
        <fullName evidence="3">Arsenical pump-driving ATPase, putative</fullName>
    </submittedName>
</protein>
<dbReference type="GO" id="GO:0071816">
    <property type="term" value="P:tail-anchored membrane protein insertion into ER membrane"/>
    <property type="evidence" value="ECO:0007669"/>
    <property type="project" value="TreeGrafter"/>
</dbReference>
<dbReference type="EMBL" id="HG670681">
    <property type="protein sequence ID" value="CDI77534.1"/>
    <property type="molecule type" value="Genomic_DNA"/>
</dbReference>
<comment type="similarity">
    <text evidence="1">Belongs to the arsA ATPase family.</text>
</comment>
<dbReference type="Proteomes" id="UP000018050">
    <property type="component" value="Unassembled WGS sequence"/>
</dbReference>
<reference evidence="3" key="1">
    <citation type="submission" date="2013-10" db="EMBL/GenBank/DDBJ databases">
        <title>Genomic analysis of the causative agents of coccidiosis in chickens.</title>
        <authorList>
            <person name="Reid A.J."/>
            <person name="Blake D."/>
            <person name="Billington K."/>
            <person name="Browne H."/>
            <person name="Dunn M."/>
            <person name="Hung S."/>
            <person name="Kawahara F."/>
            <person name="Miranda-Saavedra D."/>
            <person name="Mourier T."/>
            <person name="Nagra H."/>
            <person name="Otto T.D."/>
            <person name="Rawlings N."/>
            <person name="Sanchez A."/>
            <person name="Sanders M."/>
            <person name="Subramaniam C."/>
            <person name="Tay Y."/>
            <person name="Dear P."/>
            <person name="Doerig C."/>
            <person name="Gruber A."/>
            <person name="Parkinson J."/>
            <person name="Shirley M."/>
            <person name="Wan K.L."/>
            <person name="Berriman M."/>
            <person name="Tomley F."/>
            <person name="Pain A."/>
        </authorList>
    </citation>
    <scope>NUCLEOTIDE SEQUENCE</scope>
    <source>
        <strain evidence="3">Houghton</strain>
    </source>
</reference>
<dbReference type="InterPro" id="IPR027417">
    <property type="entry name" value="P-loop_NTPase"/>
</dbReference>
<feature type="domain" description="ArsA/GET3 Anion-transporting ATPase-like" evidence="2">
    <location>
        <begin position="196"/>
        <end position="238"/>
    </location>
</feature>
<evidence type="ECO:0000256" key="1">
    <source>
        <dbReference type="ARBA" id="ARBA00011040"/>
    </source>
</evidence>
<dbReference type="GO" id="GO:0005524">
    <property type="term" value="F:ATP binding"/>
    <property type="evidence" value="ECO:0007669"/>
    <property type="project" value="InterPro"/>
</dbReference>
<dbReference type="PANTHER" id="PTHR10803">
    <property type="entry name" value="ARSENICAL PUMP-DRIVING ATPASE ARSENITE-TRANSLOCATING ATPASE"/>
    <property type="match status" value="1"/>
</dbReference>
<dbReference type="GeneID" id="25270576"/>
<keyword evidence="4" id="KW-1185">Reference proteome</keyword>
<dbReference type="CDD" id="cd02035">
    <property type="entry name" value="ArsA"/>
    <property type="match status" value="1"/>
</dbReference>
<dbReference type="RefSeq" id="XP_013252125.1">
    <property type="nucleotide sequence ID" value="XM_013396671.1"/>
</dbReference>
<dbReference type="NCBIfam" id="TIGR00345">
    <property type="entry name" value="GET3_arsA_TRC40"/>
    <property type="match status" value="1"/>
</dbReference>
<dbReference type="InterPro" id="IPR016300">
    <property type="entry name" value="ATPase_ArsA/GET3"/>
</dbReference>
<organism evidence="3 4">
    <name type="scientific">Eimeria acervulina</name>
    <name type="common">Coccidian parasite</name>
    <dbReference type="NCBI Taxonomy" id="5801"/>
    <lineage>
        <taxon>Eukaryota</taxon>
        <taxon>Sar</taxon>
        <taxon>Alveolata</taxon>
        <taxon>Apicomplexa</taxon>
        <taxon>Conoidasida</taxon>
        <taxon>Coccidia</taxon>
        <taxon>Eucoccidiorida</taxon>
        <taxon>Eimeriorina</taxon>
        <taxon>Eimeriidae</taxon>
        <taxon>Eimeria</taxon>
    </lineage>
</organism>
<name>U6GG33_EIMAC</name>